<evidence type="ECO:0000313" key="2">
    <source>
        <dbReference type="EMBL" id="URD88239.1"/>
    </source>
</evidence>
<proteinExistence type="predicted"/>
<dbReference type="AlphaFoldDB" id="A0A9E7F2E7"/>
<evidence type="ECO:0000256" key="1">
    <source>
        <dbReference type="SAM" id="Phobius"/>
    </source>
</evidence>
<keyword evidence="1" id="KW-1133">Transmembrane helix</keyword>
<name>A0A9E7F2E7_9LILI</name>
<dbReference type="PANTHER" id="PTHR33919:SF11">
    <property type="entry name" value="EXPRESSED PROTEIN"/>
    <property type="match status" value="1"/>
</dbReference>
<accession>A0A9E7F2E7</accession>
<protein>
    <recommendedName>
        <fullName evidence="4">Transmembrane protein</fullName>
    </recommendedName>
</protein>
<dbReference type="EMBL" id="CP097504">
    <property type="protein sequence ID" value="URD88239.1"/>
    <property type="molecule type" value="Genomic_DNA"/>
</dbReference>
<feature type="transmembrane region" description="Helical" evidence="1">
    <location>
        <begin position="114"/>
        <end position="133"/>
    </location>
</feature>
<dbReference type="PANTHER" id="PTHR33919">
    <property type="entry name" value="OS09G0127700 PROTEIN"/>
    <property type="match status" value="1"/>
</dbReference>
<sequence length="145" mass="15973">MKPMSSVGAGFINRDHGSKLRESKAEFTPIGVMLGLLLMALSIGAHTGRQQLVHSPGVRVSKKKRELTAEVEEPEHVAGEADRFVTKSFSRKVAHLQDFDAVRSDPSPPSIRSVYSLLFLLLLISFTGLSLCMKKLILTNNVKKE</sequence>
<keyword evidence="1" id="KW-0812">Transmembrane</keyword>
<organism evidence="2 3">
    <name type="scientific">Musa troglodytarum</name>
    <name type="common">fe'i banana</name>
    <dbReference type="NCBI Taxonomy" id="320322"/>
    <lineage>
        <taxon>Eukaryota</taxon>
        <taxon>Viridiplantae</taxon>
        <taxon>Streptophyta</taxon>
        <taxon>Embryophyta</taxon>
        <taxon>Tracheophyta</taxon>
        <taxon>Spermatophyta</taxon>
        <taxon>Magnoliopsida</taxon>
        <taxon>Liliopsida</taxon>
        <taxon>Zingiberales</taxon>
        <taxon>Musaceae</taxon>
        <taxon>Musa</taxon>
    </lineage>
</organism>
<dbReference type="OrthoDB" id="2013913at2759"/>
<keyword evidence="1" id="KW-0472">Membrane</keyword>
<evidence type="ECO:0008006" key="4">
    <source>
        <dbReference type="Google" id="ProtNLM"/>
    </source>
</evidence>
<keyword evidence="3" id="KW-1185">Reference proteome</keyword>
<reference evidence="2" key="1">
    <citation type="submission" date="2022-05" db="EMBL/GenBank/DDBJ databases">
        <title>The Musa troglodytarum L. genome provides insights into the mechanism of non-climacteric behaviour and enrichment of carotenoids.</title>
        <authorList>
            <person name="Wang J."/>
        </authorList>
    </citation>
    <scope>NUCLEOTIDE SEQUENCE</scope>
    <source>
        <tissue evidence="2">Leaf</tissue>
    </source>
</reference>
<dbReference type="Proteomes" id="UP001055439">
    <property type="component" value="Chromosome 2"/>
</dbReference>
<feature type="transmembrane region" description="Helical" evidence="1">
    <location>
        <begin position="27"/>
        <end position="45"/>
    </location>
</feature>
<evidence type="ECO:0000313" key="3">
    <source>
        <dbReference type="Proteomes" id="UP001055439"/>
    </source>
</evidence>
<gene>
    <name evidence="2" type="ORF">MUK42_26617</name>
</gene>